<accession>A0A0D2GP31</accession>
<evidence type="ECO:0000313" key="1">
    <source>
        <dbReference type="EMBL" id="KIX00088.1"/>
    </source>
</evidence>
<dbReference type="Proteomes" id="UP000053617">
    <property type="component" value="Unassembled WGS sequence"/>
</dbReference>
<reference evidence="1 2" key="1">
    <citation type="submission" date="2015-01" db="EMBL/GenBank/DDBJ databases">
        <title>The Genome Sequence of Rhinocladiella mackenzie CBS 650.93.</title>
        <authorList>
            <consortium name="The Broad Institute Genomics Platform"/>
            <person name="Cuomo C."/>
            <person name="de Hoog S."/>
            <person name="Gorbushina A."/>
            <person name="Stielow B."/>
            <person name="Teixiera M."/>
            <person name="Abouelleil A."/>
            <person name="Chapman S.B."/>
            <person name="Priest M."/>
            <person name="Young S.K."/>
            <person name="Wortman J."/>
            <person name="Nusbaum C."/>
            <person name="Birren B."/>
        </authorList>
    </citation>
    <scope>NUCLEOTIDE SEQUENCE [LARGE SCALE GENOMIC DNA]</scope>
    <source>
        <strain evidence="1 2">CBS 650.93</strain>
    </source>
</reference>
<gene>
    <name evidence="1" type="ORF">Z518_10225</name>
</gene>
<sequence>MDEVIDRPHQKAIAEHNLLDAEGGATQITPLNSQDDLGNGMFRAPESRQAVVHNDALRTEETPNRSATHELYSNMVHQMDFEDFIPFCRGAANSNDEALTTFGSSYAPCTLTFNDQAGPGVSYDNGSGHYPPTFSEIYNALLNELYSEAPSGNPVHTEFISGATLASVYNDLDSSKAALPVKLIFAVYKPETGDDYLSQRLSVANPVPSWAGIMMSRS</sequence>
<proteinExistence type="predicted"/>
<dbReference type="GeneID" id="25298296"/>
<dbReference type="OrthoDB" id="10457440at2759"/>
<dbReference type="HOGENOM" id="CLU_1267519_0_0_1"/>
<dbReference type="RefSeq" id="XP_013267224.1">
    <property type="nucleotide sequence ID" value="XM_013411770.1"/>
</dbReference>
<dbReference type="EMBL" id="KN847483">
    <property type="protein sequence ID" value="KIX00088.1"/>
    <property type="molecule type" value="Genomic_DNA"/>
</dbReference>
<protein>
    <submittedName>
        <fullName evidence="1">Uncharacterized protein</fullName>
    </submittedName>
</protein>
<dbReference type="VEuPathDB" id="FungiDB:Z518_10225"/>
<keyword evidence="2" id="KW-1185">Reference proteome</keyword>
<dbReference type="AlphaFoldDB" id="A0A0D2GP31"/>
<organism evidence="1 2">
    <name type="scientific">Rhinocladiella mackenziei CBS 650.93</name>
    <dbReference type="NCBI Taxonomy" id="1442369"/>
    <lineage>
        <taxon>Eukaryota</taxon>
        <taxon>Fungi</taxon>
        <taxon>Dikarya</taxon>
        <taxon>Ascomycota</taxon>
        <taxon>Pezizomycotina</taxon>
        <taxon>Eurotiomycetes</taxon>
        <taxon>Chaetothyriomycetidae</taxon>
        <taxon>Chaetothyriales</taxon>
        <taxon>Herpotrichiellaceae</taxon>
        <taxon>Rhinocladiella</taxon>
    </lineage>
</organism>
<name>A0A0D2GP31_9EURO</name>
<evidence type="ECO:0000313" key="2">
    <source>
        <dbReference type="Proteomes" id="UP000053617"/>
    </source>
</evidence>